<accession>A0A2U3KPY4</accession>
<name>A0A2U3KPY4_9FIRM</name>
<organism evidence="1 2">
    <name type="scientific">Candidatus Desulfosporosinus infrequens</name>
    <dbReference type="NCBI Taxonomy" id="2043169"/>
    <lineage>
        <taxon>Bacteria</taxon>
        <taxon>Bacillati</taxon>
        <taxon>Bacillota</taxon>
        <taxon>Clostridia</taxon>
        <taxon>Eubacteriales</taxon>
        <taxon>Desulfitobacteriaceae</taxon>
        <taxon>Desulfosporosinus</taxon>
    </lineage>
</organism>
<evidence type="ECO:0000313" key="2">
    <source>
        <dbReference type="Proteomes" id="UP000238916"/>
    </source>
</evidence>
<dbReference type="EMBL" id="OMOF01000175">
    <property type="protein sequence ID" value="SPF41736.1"/>
    <property type="molecule type" value="Genomic_DNA"/>
</dbReference>
<sequence length="213" mass="24882">MEEHDLLSKKELLALTGISYGQLYRWKRQNLIPESWFVKQSSFTGQETFFPKDKVLKRVEAILKLKDQHSLDELAEMFSPVITNKVFRESSIRQLEVFEQSLLNIFTQILNKDKFSFIELLFVYALCEIKRRLNLGETWLSGMGISIKNWLPKVKTTDYRLLICRTEKNIFSLLLQEDSPVFLDHDSEVLADLKLNELANELHGKLAGLEELE</sequence>
<proteinExistence type="predicted"/>
<reference evidence="2" key="1">
    <citation type="submission" date="2018-02" db="EMBL/GenBank/DDBJ databases">
        <authorList>
            <person name="Hausmann B."/>
        </authorList>
    </citation>
    <scope>NUCLEOTIDE SEQUENCE [LARGE SCALE GENOMIC DNA]</scope>
    <source>
        <strain evidence="2">Peat soil MAG SbF1</strain>
    </source>
</reference>
<protein>
    <recommendedName>
        <fullName evidence="3">DUF4004 domain-containing protein</fullName>
    </recommendedName>
</protein>
<dbReference type="Pfam" id="PF13171">
    <property type="entry name" value="DUF4004"/>
    <property type="match status" value="1"/>
</dbReference>
<evidence type="ECO:0000313" key="1">
    <source>
        <dbReference type="EMBL" id="SPF41736.1"/>
    </source>
</evidence>
<dbReference type="Proteomes" id="UP000238916">
    <property type="component" value="Unassembled WGS sequence"/>
</dbReference>
<dbReference type="AlphaFoldDB" id="A0A2U3KPY4"/>
<gene>
    <name evidence="1" type="ORF">SBF1_2560010</name>
</gene>
<evidence type="ECO:0008006" key="3">
    <source>
        <dbReference type="Google" id="ProtNLM"/>
    </source>
</evidence>
<dbReference type="InterPro" id="IPR025063">
    <property type="entry name" value="DUF4004"/>
</dbReference>